<sequence length="251" mass="27138">MPRRLERPATRTQFVALFLLQLSNFRWSWRGMLITGMIAPLLTVASLGAFAEDPANLSYVLCGSIVLSLMFQNQNNVAGNFAYMKAMGTLDFFATLPIHRSLVVVATVLAFFLLSVPSLIVTTVLGVVILGVGVHLSWWAILVVPLCVLPLAGIGAFVGVQARTPEAAGATSILLTFLLLFFGPVIVPPDRLPDWSLALGHVSPTTYASSAVRQVVVGPVTGRLWLDLGVLVLVTAVTLWGVGHRMPWHQR</sequence>
<reference evidence="8 9" key="1">
    <citation type="submission" date="2020-08" db="EMBL/GenBank/DDBJ databases">
        <title>Sequencing the genomes of 1000 actinobacteria strains.</title>
        <authorList>
            <person name="Klenk H.-P."/>
        </authorList>
    </citation>
    <scope>NUCLEOTIDE SEQUENCE [LARGE SCALE GENOMIC DNA]</scope>
    <source>
        <strain evidence="8 9">DSM 45084</strain>
    </source>
</reference>
<keyword evidence="2 6" id="KW-0812">Transmembrane</keyword>
<dbReference type="PANTHER" id="PTHR43229:SF2">
    <property type="entry name" value="NODULATION PROTEIN J"/>
    <property type="match status" value="1"/>
</dbReference>
<comment type="caution">
    <text evidence="8">The sequence shown here is derived from an EMBL/GenBank/DDBJ whole genome shotgun (WGS) entry which is preliminary data.</text>
</comment>
<dbReference type="InterPro" id="IPR000412">
    <property type="entry name" value="ABC_2_transport"/>
</dbReference>
<dbReference type="Pfam" id="PF01061">
    <property type="entry name" value="ABC2_membrane"/>
    <property type="match status" value="1"/>
</dbReference>
<evidence type="ECO:0000256" key="1">
    <source>
        <dbReference type="ARBA" id="ARBA00004141"/>
    </source>
</evidence>
<feature type="domain" description="ABC-2 type transporter transmembrane" evidence="7">
    <location>
        <begin position="13"/>
        <end position="215"/>
    </location>
</feature>
<evidence type="ECO:0000256" key="6">
    <source>
        <dbReference type="SAM" id="Phobius"/>
    </source>
</evidence>
<evidence type="ECO:0000256" key="2">
    <source>
        <dbReference type="ARBA" id="ARBA00022692"/>
    </source>
</evidence>
<feature type="transmembrane region" description="Helical" evidence="6">
    <location>
        <begin position="167"/>
        <end position="187"/>
    </location>
</feature>
<dbReference type="InterPro" id="IPR013525">
    <property type="entry name" value="ABC2_TM"/>
</dbReference>
<name>A0A7W7T597_9PSEU</name>
<accession>A0A7W7T597</accession>
<feature type="transmembrane region" description="Helical" evidence="6">
    <location>
        <begin position="57"/>
        <end position="81"/>
    </location>
</feature>
<feature type="transmembrane region" description="Helical" evidence="6">
    <location>
        <begin position="224"/>
        <end position="242"/>
    </location>
</feature>
<feature type="transmembrane region" description="Helical" evidence="6">
    <location>
        <begin position="102"/>
        <end position="130"/>
    </location>
</feature>
<dbReference type="AlphaFoldDB" id="A0A7W7T597"/>
<keyword evidence="4 6" id="KW-0472">Membrane</keyword>
<feature type="transmembrane region" description="Helical" evidence="6">
    <location>
        <begin position="136"/>
        <end position="160"/>
    </location>
</feature>
<dbReference type="RefSeq" id="WP_184670566.1">
    <property type="nucleotide sequence ID" value="NZ_BAABAI010000024.1"/>
</dbReference>
<protein>
    <submittedName>
        <fullName evidence="8">ABC-2 type transport system permease protein</fullName>
    </submittedName>
</protein>
<dbReference type="GO" id="GO:0043190">
    <property type="term" value="C:ATP-binding cassette (ABC) transporter complex"/>
    <property type="evidence" value="ECO:0007669"/>
    <property type="project" value="InterPro"/>
</dbReference>
<dbReference type="GO" id="GO:0140359">
    <property type="term" value="F:ABC-type transporter activity"/>
    <property type="evidence" value="ECO:0007669"/>
    <property type="project" value="InterPro"/>
</dbReference>
<evidence type="ECO:0000313" key="9">
    <source>
        <dbReference type="Proteomes" id="UP000542674"/>
    </source>
</evidence>
<organism evidence="8 9">
    <name type="scientific">Saccharothrix violaceirubra</name>
    <dbReference type="NCBI Taxonomy" id="413306"/>
    <lineage>
        <taxon>Bacteria</taxon>
        <taxon>Bacillati</taxon>
        <taxon>Actinomycetota</taxon>
        <taxon>Actinomycetes</taxon>
        <taxon>Pseudonocardiales</taxon>
        <taxon>Pseudonocardiaceae</taxon>
        <taxon>Saccharothrix</taxon>
    </lineage>
</organism>
<dbReference type="InterPro" id="IPR051784">
    <property type="entry name" value="Nod_factor_ABC_transporter"/>
</dbReference>
<evidence type="ECO:0000256" key="4">
    <source>
        <dbReference type="ARBA" id="ARBA00023136"/>
    </source>
</evidence>
<feature type="transmembrane region" description="Helical" evidence="6">
    <location>
        <begin position="31"/>
        <end position="51"/>
    </location>
</feature>
<comment type="subcellular location">
    <subcellularLocation>
        <location evidence="1">Membrane</location>
        <topology evidence="1">Multi-pass membrane protein</topology>
    </subcellularLocation>
</comment>
<proteinExistence type="predicted"/>
<keyword evidence="3 6" id="KW-1133">Transmembrane helix</keyword>
<gene>
    <name evidence="8" type="ORF">F4559_003880</name>
</gene>
<dbReference type="Proteomes" id="UP000542674">
    <property type="component" value="Unassembled WGS sequence"/>
</dbReference>
<dbReference type="PANTHER" id="PTHR43229">
    <property type="entry name" value="NODULATION PROTEIN J"/>
    <property type="match status" value="1"/>
</dbReference>
<evidence type="ECO:0000256" key="5">
    <source>
        <dbReference type="ARBA" id="ARBA00023251"/>
    </source>
</evidence>
<dbReference type="GO" id="GO:0046677">
    <property type="term" value="P:response to antibiotic"/>
    <property type="evidence" value="ECO:0007669"/>
    <property type="project" value="UniProtKB-KW"/>
</dbReference>
<dbReference type="EMBL" id="JACHJS010000001">
    <property type="protein sequence ID" value="MBB4966521.1"/>
    <property type="molecule type" value="Genomic_DNA"/>
</dbReference>
<keyword evidence="9" id="KW-1185">Reference proteome</keyword>
<evidence type="ECO:0000313" key="8">
    <source>
        <dbReference type="EMBL" id="MBB4966521.1"/>
    </source>
</evidence>
<keyword evidence="5" id="KW-0046">Antibiotic resistance</keyword>
<dbReference type="PIRSF" id="PIRSF006648">
    <property type="entry name" value="DrrB"/>
    <property type="match status" value="1"/>
</dbReference>
<evidence type="ECO:0000259" key="7">
    <source>
        <dbReference type="Pfam" id="PF01061"/>
    </source>
</evidence>
<evidence type="ECO:0000256" key="3">
    <source>
        <dbReference type="ARBA" id="ARBA00022989"/>
    </source>
</evidence>